<organism evidence="4 5">
    <name type="scientific">Adiantum capillus-veneris</name>
    <name type="common">Maidenhair fern</name>
    <dbReference type="NCBI Taxonomy" id="13818"/>
    <lineage>
        <taxon>Eukaryota</taxon>
        <taxon>Viridiplantae</taxon>
        <taxon>Streptophyta</taxon>
        <taxon>Embryophyta</taxon>
        <taxon>Tracheophyta</taxon>
        <taxon>Polypodiopsida</taxon>
        <taxon>Polypodiidae</taxon>
        <taxon>Polypodiales</taxon>
        <taxon>Pteridineae</taxon>
        <taxon>Pteridaceae</taxon>
        <taxon>Vittarioideae</taxon>
        <taxon>Adiantum</taxon>
    </lineage>
</organism>
<keyword evidence="1" id="KW-0853">WD repeat</keyword>
<sequence>MAGKRQKLEVIRRPQTCKVEEEEEEHAAEIGAIYAIPRQEEAEEEDEEDGADEKLDEDEDEEGDDTAQKASSAALSTSLVASPVYPNAVKWSEDNLIAVATSQLITILNPAMIDGPRGFVTASSGHSFVVGTVQHTDTDAPCLLPIRLSKDVRAVVRSMDWSPQGLAPNGGCLLVVCTRDHRVKLYRAPHCEYRCEWIQISDVSEILYGHHLSSGCKPTTQGDTRLGDHFNLVHESNQSSLVGATSKNLAMVRFGSSLASGIQPRCVMDSKCFVNFTNVLAYVSVAWSPAMRVESLTKDSLKITTLTMALLALGAKSGDVSILKCIQPVNYSVETVTTTPAVSLVTIVKAHESWVSALAWTKGCKTMDSGDSSETTGVEEMILATGSSDGSVKLWVGDVGSFTSATTNSDPLMLLRKVVLEDHAPVTSLALMVSVQSFGCIQIAIGKASGSIVVTEAFREEDAEQEVFKVDAHSQTVTGLLWAFDGRCLYSCSQDNSLHAWKLSGGGLLALPFPEDSRRKAKKKVLLPDSVLDGYYGLCLSGGSLALATLRGVSTELLDQMYESRAVKAIAQIFWTGSQQFDIPPLEQIHVIKISNVERSSIQWETNVLAALHCFENTNKKLVLWDITAYFSHLASVMGRNYVNSIILRWLLSLGLLYSDGEDDSIASMKSCKESIINASCRRLQIVFAILKRLFLTEGHDPFTIMDRLSFKNTVESRFESFGNSWRGFALDVEHELRERLVHLTITSVLLGIQDCTSIDDELVDSSGVLCMLQWVAANSSRVSLQLSDDSQILAQILKGAPKAETCSTCEAKVPFVSVAMGVCEVIFFSHRSSAVWLAFKRHGKGEFAWGHLSIDEPITQRQQCSWEGCLVSLDLGTQFRVISPQPAVIWVHFKVMTCNVRRAISSRPRRWISPCKCDVVVF</sequence>
<dbReference type="InterPro" id="IPR036322">
    <property type="entry name" value="WD40_repeat_dom_sf"/>
</dbReference>
<dbReference type="InterPro" id="IPR024761">
    <property type="entry name" value="TFIIIC_delta_N"/>
</dbReference>
<feature type="compositionally biased region" description="Basic and acidic residues" evidence="2">
    <location>
        <begin position="1"/>
        <end position="12"/>
    </location>
</feature>
<dbReference type="Gene3D" id="2.130.10.10">
    <property type="entry name" value="YVTN repeat-like/Quinoprotein amine dehydrogenase"/>
    <property type="match status" value="2"/>
</dbReference>
<dbReference type="OrthoDB" id="6021743at2759"/>
<evidence type="ECO:0000256" key="1">
    <source>
        <dbReference type="PROSITE-ProRule" id="PRU00221"/>
    </source>
</evidence>
<dbReference type="GO" id="GO:0004402">
    <property type="term" value="F:histone acetyltransferase activity"/>
    <property type="evidence" value="ECO:0007669"/>
    <property type="project" value="InterPro"/>
</dbReference>
<dbReference type="InterPro" id="IPR015943">
    <property type="entry name" value="WD40/YVTN_repeat-like_dom_sf"/>
</dbReference>
<evidence type="ECO:0000313" key="5">
    <source>
        <dbReference type="Proteomes" id="UP000886520"/>
    </source>
</evidence>
<evidence type="ECO:0000313" key="4">
    <source>
        <dbReference type="EMBL" id="KAI5083046.1"/>
    </source>
</evidence>
<proteinExistence type="predicted"/>
<feature type="repeat" description="WD" evidence="1">
    <location>
        <begin position="383"/>
        <end position="395"/>
    </location>
</feature>
<reference evidence="4" key="1">
    <citation type="submission" date="2021-01" db="EMBL/GenBank/DDBJ databases">
        <title>Adiantum capillus-veneris genome.</title>
        <authorList>
            <person name="Fang Y."/>
            <person name="Liao Q."/>
        </authorList>
    </citation>
    <scope>NUCLEOTIDE SEQUENCE</scope>
    <source>
        <strain evidence="4">H3</strain>
        <tissue evidence="4">Leaf</tissue>
    </source>
</reference>
<evidence type="ECO:0000256" key="2">
    <source>
        <dbReference type="SAM" id="MobiDB-lite"/>
    </source>
</evidence>
<dbReference type="AlphaFoldDB" id="A0A9D4VCA0"/>
<keyword evidence="5" id="KW-1185">Reference proteome</keyword>
<dbReference type="GO" id="GO:0006384">
    <property type="term" value="P:transcription initiation at RNA polymerase III promoter"/>
    <property type="evidence" value="ECO:0007669"/>
    <property type="project" value="InterPro"/>
</dbReference>
<feature type="repeat" description="WD" evidence="1">
    <location>
        <begin position="470"/>
        <end position="511"/>
    </location>
</feature>
<dbReference type="InterPro" id="IPR001680">
    <property type="entry name" value="WD40_rpt"/>
</dbReference>
<dbReference type="PANTHER" id="PTHR15496:SF2">
    <property type="entry name" value="GENERAL TRANSCRIPTION FACTOR 3C POLYPEPTIDE 4"/>
    <property type="match status" value="1"/>
</dbReference>
<feature type="compositionally biased region" description="Acidic residues" evidence="2">
    <location>
        <begin position="41"/>
        <end position="65"/>
    </location>
</feature>
<comment type="caution">
    <text evidence="4">The sequence shown here is derived from an EMBL/GenBank/DDBJ whole genome shotgun (WGS) entry which is preliminary data.</text>
</comment>
<dbReference type="GO" id="GO:0000127">
    <property type="term" value="C:transcription factor TFIIIC complex"/>
    <property type="evidence" value="ECO:0007669"/>
    <property type="project" value="InterPro"/>
</dbReference>
<protein>
    <recommendedName>
        <fullName evidence="3">Transcription factor IIIC 90kDa subunit N-terminal domain-containing protein</fullName>
    </recommendedName>
</protein>
<dbReference type="SMART" id="SM00320">
    <property type="entry name" value="WD40"/>
    <property type="match status" value="3"/>
</dbReference>
<dbReference type="PANTHER" id="PTHR15496">
    <property type="entry name" value="GENERAL TRANSCRIPTION FACTOR 3C POLYPEPTIDE 4 FAMILY"/>
    <property type="match status" value="1"/>
</dbReference>
<dbReference type="PROSITE" id="PS50294">
    <property type="entry name" value="WD_REPEATS_REGION"/>
    <property type="match status" value="1"/>
</dbReference>
<feature type="region of interest" description="Disordered" evidence="2">
    <location>
        <begin position="1"/>
        <end position="74"/>
    </location>
</feature>
<dbReference type="Pfam" id="PF12657">
    <property type="entry name" value="TFIIIC_delta"/>
    <property type="match status" value="1"/>
</dbReference>
<dbReference type="PROSITE" id="PS50082">
    <property type="entry name" value="WD_REPEATS_2"/>
    <property type="match status" value="2"/>
</dbReference>
<dbReference type="InterPro" id="IPR044230">
    <property type="entry name" value="GTF3C4"/>
</dbReference>
<accession>A0A9D4VCA0</accession>
<dbReference type="EMBL" id="JABFUD020000002">
    <property type="protein sequence ID" value="KAI5083046.1"/>
    <property type="molecule type" value="Genomic_DNA"/>
</dbReference>
<dbReference type="Proteomes" id="UP000886520">
    <property type="component" value="Chromosome 3"/>
</dbReference>
<gene>
    <name evidence="4" type="ORF">GOP47_0002789</name>
</gene>
<dbReference type="SUPFAM" id="SSF50978">
    <property type="entry name" value="WD40 repeat-like"/>
    <property type="match status" value="1"/>
</dbReference>
<name>A0A9D4VCA0_ADICA</name>
<feature type="domain" description="Transcription factor IIIC 90kDa subunit N-terminal" evidence="3">
    <location>
        <begin position="91"/>
        <end position="503"/>
    </location>
</feature>
<evidence type="ECO:0000259" key="3">
    <source>
        <dbReference type="Pfam" id="PF12657"/>
    </source>
</evidence>